<dbReference type="NCBIfam" id="TIGR01060">
    <property type="entry name" value="eno"/>
    <property type="match status" value="1"/>
</dbReference>
<comment type="cofactor">
    <cofactor evidence="11">
        <name>Mg(2+)</name>
        <dbReference type="ChEBI" id="CHEBI:18420"/>
    </cofactor>
    <text evidence="11">Binds a second Mg(2+) ion via substrate during catalysis.</text>
</comment>
<feature type="binding site" evidence="11">
    <location>
        <position position="366"/>
    </location>
    <ligand>
        <name>(2R)-2-phosphoglycerate</name>
        <dbReference type="ChEBI" id="CHEBI:58289"/>
    </ligand>
</feature>
<dbReference type="InterPro" id="IPR020809">
    <property type="entry name" value="Enolase_CS"/>
</dbReference>
<keyword evidence="11" id="KW-0963">Cytoplasm</keyword>
<feature type="binding site" evidence="11">
    <location>
        <position position="337"/>
    </location>
    <ligand>
        <name>(2R)-2-phosphoglycerate</name>
        <dbReference type="ChEBI" id="CHEBI:58289"/>
    </ligand>
</feature>
<feature type="active site" description="Proton acceptor" evidence="11">
    <location>
        <position position="337"/>
    </location>
</feature>
<dbReference type="EMBL" id="CP141615">
    <property type="protein sequence ID" value="WRP18036.1"/>
    <property type="molecule type" value="Genomic_DNA"/>
</dbReference>
<dbReference type="PRINTS" id="PR00148">
    <property type="entry name" value="ENOLASE"/>
</dbReference>
<gene>
    <name evidence="11 14" type="primary">eno</name>
    <name evidence="14" type="ORF">U7230_03230</name>
</gene>
<dbReference type="Pfam" id="PF00113">
    <property type="entry name" value="Enolase_C"/>
    <property type="match status" value="1"/>
</dbReference>
<dbReference type="CDD" id="cd03313">
    <property type="entry name" value="enolase"/>
    <property type="match status" value="1"/>
</dbReference>
<comment type="subcellular location">
    <subcellularLocation>
        <location evidence="11">Cytoplasm</location>
    </subcellularLocation>
    <subcellularLocation>
        <location evidence="11">Secreted</location>
    </subcellularLocation>
    <subcellularLocation>
        <location evidence="11">Cell surface</location>
    </subcellularLocation>
    <text evidence="11">Fractions of enolase are present in both the cytoplasm and on the cell surface.</text>
</comment>
<dbReference type="SUPFAM" id="SSF54826">
    <property type="entry name" value="Enolase N-terminal domain-like"/>
    <property type="match status" value="1"/>
</dbReference>
<dbReference type="InterPro" id="IPR000941">
    <property type="entry name" value="Enolase"/>
</dbReference>
<keyword evidence="8 11" id="KW-0324">Glycolysis</keyword>
<evidence type="ECO:0000256" key="6">
    <source>
        <dbReference type="ARBA" id="ARBA00022723"/>
    </source>
</evidence>
<evidence type="ECO:0000259" key="12">
    <source>
        <dbReference type="SMART" id="SM01192"/>
    </source>
</evidence>
<keyword evidence="6 11" id="KW-0479">Metal-binding</keyword>
<feature type="domain" description="Enolase C-terminal TIM barrel" evidence="12">
    <location>
        <begin position="139"/>
        <end position="425"/>
    </location>
</feature>
<keyword evidence="5 11" id="KW-0964">Secreted</keyword>
<comment type="similarity">
    <text evidence="2 11">Belongs to the enolase family.</text>
</comment>
<dbReference type="Gene3D" id="3.20.20.120">
    <property type="entry name" value="Enolase-like C-terminal domain"/>
    <property type="match status" value="1"/>
</dbReference>
<dbReference type="SUPFAM" id="SSF51604">
    <property type="entry name" value="Enolase C-terminal domain-like"/>
    <property type="match status" value="1"/>
</dbReference>
<dbReference type="PROSITE" id="PS00164">
    <property type="entry name" value="ENOLASE"/>
    <property type="match status" value="1"/>
</dbReference>
<evidence type="ECO:0000259" key="13">
    <source>
        <dbReference type="SMART" id="SM01193"/>
    </source>
</evidence>
<keyword evidence="7 11" id="KW-0460">Magnesium</keyword>
<reference evidence="14 15" key="1">
    <citation type="journal article" date="2024" name="Front. Microbiol.">
        <title>Novel thermophilic genera Geochorda gen. nov. and Carboxydochorda gen. nov. from the deep terrestrial subsurface reveal the ecophysiological diversity in the class Limnochordia.</title>
        <authorList>
            <person name="Karnachuk O.V."/>
            <person name="Lukina A.P."/>
            <person name="Avakyan M.R."/>
            <person name="Kadnikov V.V."/>
            <person name="Begmatov S."/>
            <person name="Beletsky A.V."/>
            <person name="Vlasova K.G."/>
            <person name="Novikov A.A."/>
            <person name="Shcherbakova V.A."/>
            <person name="Mardanov A.V."/>
            <person name="Ravin N.V."/>
        </authorList>
    </citation>
    <scope>NUCLEOTIDE SEQUENCE [LARGE SCALE GENOMIC DNA]</scope>
    <source>
        <strain evidence="14 15">L945</strain>
    </source>
</reference>
<feature type="active site" description="Proton donor" evidence="11">
    <location>
        <position position="205"/>
    </location>
</feature>
<evidence type="ECO:0000256" key="1">
    <source>
        <dbReference type="ARBA" id="ARBA00005031"/>
    </source>
</evidence>
<dbReference type="SMART" id="SM01193">
    <property type="entry name" value="Enolase_N"/>
    <property type="match status" value="1"/>
</dbReference>
<accession>A0ABZ1BZ73</accession>
<dbReference type="SFLD" id="SFLDF00002">
    <property type="entry name" value="enolase"/>
    <property type="match status" value="1"/>
</dbReference>
<dbReference type="InterPro" id="IPR020811">
    <property type="entry name" value="Enolase_N"/>
</dbReference>
<evidence type="ECO:0000256" key="2">
    <source>
        <dbReference type="ARBA" id="ARBA00009604"/>
    </source>
</evidence>
<dbReference type="InterPro" id="IPR029017">
    <property type="entry name" value="Enolase-like_N"/>
</dbReference>
<organism evidence="14 15">
    <name type="scientific">Carboxydichorda subterranea</name>
    <dbReference type="NCBI Taxonomy" id="3109565"/>
    <lineage>
        <taxon>Bacteria</taxon>
        <taxon>Bacillati</taxon>
        <taxon>Bacillota</taxon>
        <taxon>Limnochordia</taxon>
        <taxon>Limnochordales</taxon>
        <taxon>Geochordaceae</taxon>
        <taxon>Carboxydichorda</taxon>
    </lineage>
</organism>
<feature type="domain" description="Enolase N-terminal" evidence="13">
    <location>
        <begin position="4"/>
        <end position="134"/>
    </location>
</feature>
<dbReference type="SFLD" id="SFLDS00001">
    <property type="entry name" value="Enolase"/>
    <property type="match status" value="1"/>
</dbReference>
<evidence type="ECO:0000256" key="8">
    <source>
        <dbReference type="ARBA" id="ARBA00023152"/>
    </source>
</evidence>
<feature type="binding site" evidence="11">
    <location>
        <position position="242"/>
    </location>
    <ligand>
        <name>Mg(2+)</name>
        <dbReference type="ChEBI" id="CHEBI:18420"/>
    </ligand>
</feature>
<evidence type="ECO:0000313" key="15">
    <source>
        <dbReference type="Proteomes" id="UP001332192"/>
    </source>
</evidence>
<evidence type="ECO:0000256" key="10">
    <source>
        <dbReference type="ARBA" id="ARBA00048951"/>
    </source>
</evidence>
<comment type="pathway">
    <text evidence="1 11">Carbohydrate degradation; glycolysis; pyruvate from D-glyceraldehyde 3-phosphate: step 4/5.</text>
</comment>
<dbReference type="PANTHER" id="PTHR11902:SF1">
    <property type="entry name" value="ENOLASE"/>
    <property type="match status" value="1"/>
</dbReference>
<dbReference type="RefSeq" id="WP_324717307.1">
    <property type="nucleotide sequence ID" value="NZ_CP141615.1"/>
</dbReference>
<evidence type="ECO:0000256" key="7">
    <source>
        <dbReference type="ARBA" id="ARBA00022842"/>
    </source>
</evidence>
<comment type="catalytic activity">
    <reaction evidence="10">
        <text>(2R)-2-phosphoglycerate = phosphoenolpyruvate + H2O</text>
        <dbReference type="Rhea" id="RHEA:10164"/>
        <dbReference type="ChEBI" id="CHEBI:15377"/>
        <dbReference type="ChEBI" id="CHEBI:58289"/>
        <dbReference type="ChEBI" id="CHEBI:58702"/>
        <dbReference type="EC" id="4.2.1.11"/>
    </reaction>
    <physiologicalReaction direction="left-to-right" evidence="10">
        <dbReference type="Rhea" id="RHEA:10165"/>
    </physiologicalReaction>
</comment>
<evidence type="ECO:0000256" key="11">
    <source>
        <dbReference type="HAMAP-Rule" id="MF_00318"/>
    </source>
</evidence>
<dbReference type="InterPro" id="IPR036849">
    <property type="entry name" value="Enolase-like_C_sf"/>
</dbReference>
<dbReference type="Pfam" id="PF03952">
    <property type="entry name" value="Enolase_N"/>
    <property type="match status" value="1"/>
</dbReference>
<dbReference type="InterPro" id="IPR020810">
    <property type="entry name" value="Enolase_C"/>
</dbReference>
<name>A0ABZ1BZ73_9FIRM</name>
<feature type="binding site" evidence="11">
    <location>
        <position position="285"/>
    </location>
    <ligand>
        <name>Mg(2+)</name>
        <dbReference type="ChEBI" id="CHEBI:18420"/>
    </ligand>
</feature>
<keyword evidence="9 11" id="KW-0456">Lyase</keyword>
<keyword evidence="15" id="KW-1185">Reference proteome</keyword>
<dbReference type="EC" id="4.2.1.11" evidence="3 11"/>
<dbReference type="SMART" id="SM01192">
    <property type="entry name" value="Enolase_C"/>
    <property type="match status" value="1"/>
</dbReference>
<feature type="binding site" evidence="11">
    <location>
        <position position="367"/>
    </location>
    <ligand>
        <name>(2R)-2-phosphoglycerate</name>
        <dbReference type="ChEBI" id="CHEBI:58289"/>
    </ligand>
</feature>
<dbReference type="HAMAP" id="MF_00318">
    <property type="entry name" value="Enolase"/>
    <property type="match status" value="1"/>
</dbReference>
<protein>
    <recommendedName>
        <fullName evidence="4 11">Enolase</fullName>
        <ecNumber evidence="3 11">4.2.1.11</ecNumber>
    </recommendedName>
    <alternativeName>
        <fullName evidence="11">2-phospho-D-glycerate hydro-lyase</fullName>
    </alternativeName>
    <alternativeName>
        <fullName evidence="11">2-phosphoglycerate dehydratase</fullName>
    </alternativeName>
</protein>
<dbReference type="Gene3D" id="3.30.390.10">
    <property type="entry name" value="Enolase-like, N-terminal domain"/>
    <property type="match status" value="1"/>
</dbReference>
<dbReference type="PIRSF" id="PIRSF001400">
    <property type="entry name" value="Enolase"/>
    <property type="match status" value="1"/>
</dbReference>
<sequence>MTTIDEIVAREVLDSRGNPTLEVEVVLAGGAVGRAAVPSGASTGKFEAVELRDPEQRRYFGKGVLRAVDNVHDIIAPELLHLDATDQAAIDARLVELDGTPNKSKLGANAILGVSLACAKAAAQASGLPLYRYVGGVQARVLPVPLMNVLNGGKHADNNLDVQEFMIAPVGATSFREALRIGVEVYQRLKEVLKKRGLSTSVGDEGGFAPRLETNRQALDLLMEAIEAAGYRPGEDVVLALDVAASELWHDGVYRFAGEGSERDLERMIAYYRELVEAYPIYSIEDPLDQEDWSGWQAITQALGGRIQLVGDDLFVTNTERLKRGLQERAANAILIKVNQIGTLTETLEAVEMAHRAGWRAIISHRSGETEDTTIADLAVATNSGLIKTGAPARTERVAKYNQLLRIEEELQEAAVFRGKQAFLHVR</sequence>
<dbReference type="SFLD" id="SFLDG00178">
    <property type="entry name" value="enolase"/>
    <property type="match status" value="1"/>
</dbReference>
<evidence type="ECO:0000256" key="4">
    <source>
        <dbReference type="ARBA" id="ARBA00017068"/>
    </source>
</evidence>
<feature type="binding site" evidence="11">
    <location>
        <position position="312"/>
    </location>
    <ligand>
        <name>Mg(2+)</name>
        <dbReference type="ChEBI" id="CHEBI:18420"/>
    </ligand>
</feature>
<dbReference type="PANTHER" id="PTHR11902">
    <property type="entry name" value="ENOLASE"/>
    <property type="match status" value="1"/>
</dbReference>
<feature type="binding site" evidence="11">
    <location>
        <position position="388"/>
    </location>
    <ligand>
        <name>(2R)-2-phosphoglycerate</name>
        <dbReference type="ChEBI" id="CHEBI:58289"/>
    </ligand>
</feature>
<evidence type="ECO:0000313" key="14">
    <source>
        <dbReference type="EMBL" id="WRP18036.1"/>
    </source>
</evidence>
<evidence type="ECO:0000256" key="9">
    <source>
        <dbReference type="ARBA" id="ARBA00023239"/>
    </source>
</evidence>
<feature type="binding site" evidence="11">
    <location>
        <position position="163"/>
    </location>
    <ligand>
        <name>(2R)-2-phosphoglycerate</name>
        <dbReference type="ChEBI" id="CHEBI:58289"/>
    </ligand>
</feature>
<comment type="function">
    <text evidence="11">Catalyzes the reversible conversion of 2-phosphoglycerate (2-PG) into phosphoenolpyruvate (PEP). It is essential for the degradation of carbohydrates via glycolysis.</text>
</comment>
<evidence type="ECO:0000256" key="3">
    <source>
        <dbReference type="ARBA" id="ARBA00012058"/>
    </source>
</evidence>
<dbReference type="GO" id="GO:0004634">
    <property type="term" value="F:phosphopyruvate hydratase activity"/>
    <property type="evidence" value="ECO:0007669"/>
    <property type="project" value="UniProtKB-EC"/>
</dbReference>
<dbReference type="Proteomes" id="UP001332192">
    <property type="component" value="Chromosome"/>
</dbReference>
<evidence type="ECO:0000256" key="5">
    <source>
        <dbReference type="ARBA" id="ARBA00022525"/>
    </source>
</evidence>
<proteinExistence type="inferred from homology"/>